<dbReference type="SUPFAM" id="SSF46785">
    <property type="entry name" value="Winged helix' DNA-binding domain"/>
    <property type="match status" value="1"/>
</dbReference>
<dbReference type="InterPro" id="IPR000524">
    <property type="entry name" value="Tscrpt_reg_HTH_GntR"/>
</dbReference>
<evidence type="ECO:0000256" key="1">
    <source>
        <dbReference type="ARBA" id="ARBA00023015"/>
    </source>
</evidence>
<accession>A0ABW0GSR6</accession>
<keyword evidence="6" id="KW-1185">Reference proteome</keyword>
<evidence type="ECO:0000256" key="3">
    <source>
        <dbReference type="ARBA" id="ARBA00023163"/>
    </source>
</evidence>
<dbReference type="InterPro" id="IPR011711">
    <property type="entry name" value="GntR_C"/>
</dbReference>
<dbReference type="Proteomes" id="UP001596122">
    <property type="component" value="Unassembled WGS sequence"/>
</dbReference>
<dbReference type="SMART" id="SM00345">
    <property type="entry name" value="HTH_GNTR"/>
    <property type="match status" value="1"/>
</dbReference>
<sequence>MDGVTVEPATTADSLRALILRGVYAPGERLGEVELARQLGVSRTPVREALRRLSAEGLVDITPHKGARVVELSPADLDHVFLLRAHVEGLAARLAAATIEEEALDRLRADAEEMVRYALPGPAQDLDRVYVLNSRFHAGIVQATGSGVLPGVVDSLVHTGAVLRTLHGFDDDAMRRSTQHHLEIVAALRARDGLWAESVMRSHLMSARASLLGPRPAERTA</sequence>
<dbReference type="Gene3D" id="1.20.120.530">
    <property type="entry name" value="GntR ligand-binding domain-like"/>
    <property type="match status" value="1"/>
</dbReference>
<dbReference type="PANTHER" id="PTHR43537:SF24">
    <property type="entry name" value="GLUCONATE OPERON TRANSCRIPTIONAL REPRESSOR"/>
    <property type="match status" value="1"/>
</dbReference>
<dbReference type="PRINTS" id="PR00033">
    <property type="entry name" value="HTHASNC"/>
</dbReference>
<evidence type="ECO:0000259" key="4">
    <source>
        <dbReference type="PROSITE" id="PS50949"/>
    </source>
</evidence>
<dbReference type="InterPro" id="IPR036388">
    <property type="entry name" value="WH-like_DNA-bd_sf"/>
</dbReference>
<feature type="domain" description="HTH gntR-type" evidence="4">
    <location>
        <begin position="5"/>
        <end position="72"/>
    </location>
</feature>
<keyword evidence="3" id="KW-0804">Transcription</keyword>
<dbReference type="InterPro" id="IPR036390">
    <property type="entry name" value="WH_DNA-bd_sf"/>
</dbReference>
<dbReference type="PRINTS" id="PR00035">
    <property type="entry name" value="HTHGNTR"/>
</dbReference>
<reference evidence="6" key="1">
    <citation type="journal article" date="2019" name="Int. J. Syst. Evol. Microbiol.">
        <title>The Global Catalogue of Microorganisms (GCM) 10K type strain sequencing project: providing services to taxonomists for standard genome sequencing and annotation.</title>
        <authorList>
            <consortium name="The Broad Institute Genomics Platform"/>
            <consortium name="The Broad Institute Genome Sequencing Center for Infectious Disease"/>
            <person name="Wu L."/>
            <person name="Ma J."/>
        </authorList>
    </citation>
    <scope>NUCLEOTIDE SEQUENCE [LARGE SCALE GENOMIC DNA]</scope>
    <source>
        <strain evidence="6">CCUG 43114</strain>
    </source>
</reference>
<keyword evidence="2" id="KW-0238">DNA-binding</keyword>
<dbReference type="CDD" id="cd07377">
    <property type="entry name" value="WHTH_GntR"/>
    <property type="match status" value="1"/>
</dbReference>
<gene>
    <name evidence="5" type="ORF">ACFPJ6_17600</name>
</gene>
<dbReference type="InterPro" id="IPR000485">
    <property type="entry name" value="AsnC-type_HTH_dom"/>
</dbReference>
<comment type="caution">
    <text evidence="5">The sequence shown here is derived from an EMBL/GenBank/DDBJ whole genome shotgun (WGS) entry which is preliminary data.</text>
</comment>
<evidence type="ECO:0000313" key="5">
    <source>
        <dbReference type="EMBL" id="MFC5382582.1"/>
    </source>
</evidence>
<dbReference type="RefSeq" id="WP_340270225.1">
    <property type="nucleotide sequence ID" value="NZ_JBBEOG010000006.1"/>
</dbReference>
<protein>
    <submittedName>
        <fullName evidence="5">GntR family transcriptional regulator</fullName>
    </submittedName>
</protein>
<dbReference type="InterPro" id="IPR008920">
    <property type="entry name" value="TF_FadR/GntR_C"/>
</dbReference>
<dbReference type="SUPFAM" id="SSF48008">
    <property type="entry name" value="GntR ligand-binding domain-like"/>
    <property type="match status" value="1"/>
</dbReference>
<evidence type="ECO:0000256" key="2">
    <source>
        <dbReference type="ARBA" id="ARBA00023125"/>
    </source>
</evidence>
<name>A0ABW0GSR6_9MICO</name>
<dbReference type="EMBL" id="JBHSLD010000028">
    <property type="protein sequence ID" value="MFC5382582.1"/>
    <property type="molecule type" value="Genomic_DNA"/>
</dbReference>
<dbReference type="Pfam" id="PF00392">
    <property type="entry name" value="GntR"/>
    <property type="match status" value="1"/>
</dbReference>
<dbReference type="PANTHER" id="PTHR43537">
    <property type="entry name" value="TRANSCRIPTIONAL REGULATOR, GNTR FAMILY"/>
    <property type="match status" value="1"/>
</dbReference>
<proteinExistence type="predicted"/>
<dbReference type="PROSITE" id="PS50949">
    <property type="entry name" value="HTH_GNTR"/>
    <property type="match status" value="1"/>
</dbReference>
<dbReference type="Pfam" id="PF07729">
    <property type="entry name" value="FCD"/>
    <property type="match status" value="1"/>
</dbReference>
<organism evidence="5 6">
    <name type="scientific">Aquipuribacter nitratireducens</name>
    <dbReference type="NCBI Taxonomy" id="650104"/>
    <lineage>
        <taxon>Bacteria</taxon>
        <taxon>Bacillati</taxon>
        <taxon>Actinomycetota</taxon>
        <taxon>Actinomycetes</taxon>
        <taxon>Micrococcales</taxon>
        <taxon>Intrasporangiaceae</taxon>
        <taxon>Aquipuribacter</taxon>
    </lineage>
</organism>
<evidence type="ECO:0000313" key="6">
    <source>
        <dbReference type="Proteomes" id="UP001596122"/>
    </source>
</evidence>
<dbReference type="Gene3D" id="1.10.10.10">
    <property type="entry name" value="Winged helix-like DNA-binding domain superfamily/Winged helix DNA-binding domain"/>
    <property type="match status" value="1"/>
</dbReference>
<dbReference type="SMART" id="SM00895">
    <property type="entry name" value="FCD"/>
    <property type="match status" value="1"/>
</dbReference>
<keyword evidence="1" id="KW-0805">Transcription regulation</keyword>